<dbReference type="RefSeq" id="WP_203728503.1">
    <property type="nucleotide sequence ID" value="NZ_BAAATX010000013.1"/>
</dbReference>
<organism evidence="1 2">
    <name type="scientific">Paractinoplanes durhamensis</name>
    <dbReference type="NCBI Taxonomy" id="113563"/>
    <lineage>
        <taxon>Bacteria</taxon>
        <taxon>Bacillati</taxon>
        <taxon>Actinomycetota</taxon>
        <taxon>Actinomycetes</taxon>
        <taxon>Micromonosporales</taxon>
        <taxon>Micromonosporaceae</taxon>
        <taxon>Paractinoplanes</taxon>
    </lineage>
</organism>
<sequence>MILTVPPLALDAAPGTGVEEHAGNALRSCLAAYLATDDPHPEPKILVHLEAAAFDRPDLTPVLRAIAAFLDHQLAR</sequence>
<evidence type="ECO:0000313" key="1">
    <source>
        <dbReference type="EMBL" id="GIE02785.1"/>
    </source>
</evidence>
<name>A0ABQ3YZ32_9ACTN</name>
<evidence type="ECO:0000313" key="2">
    <source>
        <dbReference type="Proteomes" id="UP000637628"/>
    </source>
</evidence>
<gene>
    <name evidence="1" type="ORF">Adu01nite_41350</name>
</gene>
<comment type="caution">
    <text evidence="1">The sequence shown here is derived from an EMBL/GenBank/DDBJ whole genome shotgun (WGS) entry which is preliminary data.</text>
</comment>
<keyword evidence="2" id="KW-1185">Reference proteome</keyword>
<proteinExistence type="predicted"/>
<reference evidence="1 2" key="1">
    <citation type="submission" date="2021-01" db="EMBL/GenBank/DDBJ databases">
        <title>Whole genome shotgun sequence of Actinoplanes durhamensis NBRC 14914.</title>
        <authorList>
            <person name="Komaki H."/>
            <person name="Tamura T."/>
        </authorList>
    </citation>
    <scope>NUCLEOTIDE SEQUENCE [LARGE SCALE GENOMIC DNA]</scope>
    <source>
        <strain evidence="1 2">NBRC 14914</strain>
    </source>
</reference>
<protein>
    <submittedName>
        <fullName evidence="1">Uncharacterized protein</fullName>
    </submittedName>
</protein>
<dbReference type="Proteomes" id="UP000637628">
    <property type="component" value="Unassembled WGS sequence"/>
</dbReference>
<dbReference type="EMBL" id="BOML01000033">
    <property type="protein sequence ID" value="GIE02785.1"/>
    <property type="molecule type" value="Genomic_DNA"/>
</dbReference>
<accession>A0ABQ3YZ32</accession>